<organism evidence="14 15">
    <name type="scientific">Clostridium senegalense</name>
    <dbReference type="NCBI Taxonomy" id="1465809"/>
    <lineage>
        <taxon>Bacteria</taxon>
        <taxon>Bacillati</taxon>
        <taxon>Bacillota</taxon>
        <taxon>Clostridia</taxon>
        <taxon>Eubacteriales</taxon>
        <taxon>Clostridiaceae</taxon>
        <taxon>Clostridium</taxon>
    </lineage>
</organism>
<accession>A0A6M0H1A5</accession>
<evidence type="ECO:0000256" key="1">
    <source>
        <dbReference type="ARBA" id="ARBA00004496"/>
    </source>
</evidence>
<keyword evidence="15" id="KW-1185">Reference proteome</keyword>
<dbReference type="CDD" id="cd00773">
    <property type="entry name" value="HisRS-like_core"/>
    <property type="match status" value="1"/>
</dbReference>
<comment type="caution">
    <text evidence="14">The sequence shown here is derived from an EMBL/GenBank/DDBJ whole genome shotgun (WGS) entry which is preliminary data.</text>
</comment>
<dbReference type="RefSeq" id="WP_061993962.1">
    <property type="nucleotide sequence ID" value="NZ_JAAGPU010000003.1"/>
</dbReference>
<sequence length="417" mass="47164">MNFKAPKGTKDILPSEVYKWHYVENLMRDIAAKYGCLEVRTPMFESTDLFKRGVGETTDIVQKEMYTFEDKGGRSITLKPEGTAPAVRAFVENALYADAQPTKLYYFTPAFRYEKMQKGRLRQHHQFGVEVFGSQQASVDAEIISIIMDVYKHFGIEGLELHINNLGCPNCRQKYNDALKEYLELKKEGLCPTCHSRLEKNPLRILDCKVEACKEIVKDAPITLDYVCDDCKNHFENLKTYLEAVGISYVIDPMVVRGLDYYTKTIFEVMDNGFTLCGGGRYDGLIKEIGGQDIPAVGFGMGMERLLLTLEEKGIEIPKPNYIDAYIVSMGESSKIEAVKLVNALRHLGIKADCDHIGRSVKAQMKFANKMGASFTAVLGEEEINNRIFKLKRMDDGNQFELSLDSIDEISDVIKNN</sequence>
<evidence type="ECO:0000313" key="15">
    <source>
        <dbReference type="Proteomes" id="UP000481872"/>
    </source>
</evidence>
<dbReference type="Gene3D" id="3.40.50.800">
    <property type="entry name" value="Anticodon-binding domain"/>
    <property type="match status" value="1"/>
</dbReference>
<dbReference type="GO" id="GO:0016740">
    <property type="term" value="F:transferase activity"/>
    <property type="evidence" value="ECO:0007669"/>
    <property type="project" value="UniProtKB-ARBA"/>
</dbReference>
<dbReference type="GO" id="GO:0140096">
    <property type="term" value="F:catalytic activity, acting on a protein"/>
    <property type="evidence" value="ECO:0007669"/>
    <property type="project" value="UniProtKB-ARBA"/>
</dbReference>
<feature type="binding site" evidence="12">
    <location>
        <position position="126"/>
    </location>
    <ligand>
        <name>L-histidine</name>
        <dbReference type="ChEBI" id="CHEBI:57595"/>
    </ligand>
</feature>
<evidence type="ECO:0000256" key="2">
    <source>
        <dbReference type="ARBA" id="ARBA00008226"/>
    </source>
</evidence>
<dbReference type="InterPro" id="IPR045864">
    <property type="entry name" value="aa-tRNA-synth_II/BPL/LPL"/>
</dbReference>
<dbReference type="EC" id="6.1.1.21" evidence="11"/>
<dbReference type="HAMAP" id="MF_00127">
    <property type="entry name" value="His_tRNA_synth"/>
    <property type="match status" value="1"/>
</dbReference>
<feature type="binding site" evidence="12">
    <location>
        <position position="130"/>
    </location>
    <ligand>
        <name>L-histidine</name>
        <dbReference type="ChEBI" id="CHEBI:57595"/>
    </ligand>
</feature>
<keyword evidence="7 11" id="KW-0067">ATP-binding</keyword>
<evidence type="ECO:0000256" key="11">
    <source>
        <dbReference type="HAMAP-Rule" id="MF_00127"/>
    </source>
</evidence>
<feature type="binding site" evidence="12">
    <location>
        <position position="257"/>
    </location>
    <ligand>
        <name>L-histidine</name>
        <dbReference type="ChEBI" id="CHEBI:57595"/>
    </ligand>
</feature>
<dbReference type="CDD" id="cd00859">
    <property type="entry name" value="HisRS_anticodon"/>
    <property type="match status" value="1"/>
</dbReference>
<evidence type="ECO:0000256" key="8">
    <source>
        <dbReference type="ARBA" id="ARBA00022917"/>
    </source>
</evidence>
<dbReference type="InterPro" id="IPR041715">
    <property type="entry name" value="HisRS-like_core"/>
</dbReference>
<dbReference type="Gene3D" id="3.30.930.10">
    <property type="entry name" value="Bira Bifunctional Protein, Domain 2"/>
    <property type="match status" value="1"/>
</dbReference>
<dbReference type="EMBL" id="JAAGPU010000003">
    <property type="protein sequence ID" value="NEU03873.1"/>
    <property type="molecule type" value="Genomic_DNA"/>
</dbReference>
<dbReference type="PIRSF" id="PIRSF001549">
    <property type="entry name" value="His-tRNA_synth"/>
    <property type="match status" value="1"/>
</dbReference>
<keyword evidence="5 11" id="KW-0436">Ligase</keyword>
<name>A0A6M0H1A5_9CLOT</name>
<reference evidence="14 15" key="1">
    <citation type="submission" date="2020-02" db="EMBL/GenBank/DDBJ databases">
        <title>Genome assembly of a novel Clostridium senegalense strain.</title>
        <authorList>
            <person name="Gupta T.B."/>
            <person name="Jauregui R."/>
            <person name="Maclean P."/>
            <person name="Nawarathana A."/>
            <person name="Brightwell G."/>
        </authorList>
    </citation>
    <scope>NUCLEOTIDE SEQUENCE [LARGE SCALE GENOMIC DNA]</scope>
    <source>
        <strain evidence="14 15">AGRFS4</strain>
    </source>
</reference>
<dbReference type="PANTHER" id="PTHR43707:SF1">
    <property type="entry name" value="HISTIDINE--TRNA LIGASE, MITOCHONDRIAL-RELATED"/>
    <property type="match status" value="1"/>
</dbReference>
<dbReference type="FunFam" id="3.30.930.10:FF:000005">
    <property type="entry name" value="Histidine--tRNA ligase"/>
    <property type="match status" value="1"/>
</dbReference>
<evidence type="ECO:0000256" key="12">
    <source>
        <dbReference type="PIRSR" id="PIRSR001549-1"/>
    </source>
</evidence>
<comment type="subcellular location">
    <subcellularLocation>
        <location evidence="1 11">Cytoplasm</location>
    </subcellularLocation>
</comment>
<dbReference type="NCBIfam" id="TIGR00442">
    <property type="entry name" value="hisS"/>
    <property type="match status" value="1"/>
</dbReference>
<dbReference type="InterPro" id="IPR006195">
    <property type="entry name" value="aa-tRNA-synth_II"/>
</dbReference>
<feature type="binding site" evidence="12">
    <location>
        <position position="112"/>
    </location>
    <ligand>
        <name>L-histidine</name>
        <dbReference type="ChEBI" id="CHEBI:57595"/>
    </ligand>
</feature>
<evidence type="ECO:0000256" key="3">
    <source>
        <dbReference type="ARBA" id="ARBA00011738"/>
    </source>
</evidence>
<dbReference type="AlphaFoldDB" id="A0A6M0H1A5"/>
<dbReference type="PROSITE" id="PS50862">
    <property type="entry name" value="AA_TRNA_LIGASE_II"/>
    <property type="match status" value="1"/>
</dbReference>
<comment type="subunit">
    <text evidence="3 11">Homodimer.</text>
</comment>
<feature type="binding site" evidence="12">
    <location>
        <begin position="81"/>
        <end position="83"/>
    </location>
    <ligand>
        <name>L-histidine</name>
        <dbReference type="ChEBI" id="CHEBI:57595"/>
    </ligand>
</feature>
<dbReference type="GO" id="GO:0005524">
    <property type="term" value="F:ATP binding"/>
    <property type="evidence" value="ECO:0007669"/>
    <property type="project" value="UniProtKB-UniRule"/>
</dbReference>
<dbReference type="InterPro" id="IPR015807">
    <property type="entry name" value="His-tRNA-ligase"/>
</dbReference>
<evidence type="ECO:0000259" key="13">
    <source>
        <dbReference type="PROSITE" id="PS50862"/>
    </source>
</evidence>
<keyword evidence="6 11" id="KW-0547">Nucleotide-binding</keyword>
<keyword evidence="4 11" id="KW-0963">Cytoplasm</keyword>
<gene>
    <name evidence="11" type="primary">hisS</name>
    <name evidence="14" type="ORF">G3M99_03180</name>
</gene>
<feature type="binding site" evidence="12">
    <location>
        <begin position="261"/>
        <end position="262"/>
    </location>
    <ligand>
        <name>L-histidine</name>
        <dbReference type="ChEBI" id="CHEBI:57595"/>
    </ligand>
</feature>
<dbReference type="Pfam" id="PF13393">
    <property type="entry name" value="tRNA-synt_His"/>
    <property type="match status" value="1"/>
</dbReference>
<evidence type="ECO:0000256" key="5">
    <source>
        <dbReference type="ARBA" id="ARBA00022598"/>
    </source>
</evidence>
<evidence type="ECO:0000256" key="7">
    <source>
        <dbReference type="ARBA" id="ARBA00022840"/>
    </source>
</evidence>
<feature type="domain" description="Aminoacyl-transfer RNA synthetases class-II family profile" evidence="13">
    <location>
        <begin position="23"/>
        <end position="318"/>
    </location>
</feature>
<dbReference type="Proteomes" id="UP000481872">
    <property type="component" value="Unassembled WGS sequence"/>
</dbReference>
<dbReference type="SUPFAM" id="SSF52954">
    <property type="entry name" value="Class II aaRS ABD-related"/>
    <property type="match status" value="1"/>
</dbReference>
<dbReference type="GO" id="GO:0006427">
    <property type="term" value="P:histidyl-tRNA aminoacylation"/>
    <property type="evidence" value="ECO:0007669"/>
    <property type="project" value="UniProtKB-UniRule"/>
</dbReference>
<comment type="similarity">
    <text evidence="2 11">Belongs to the class-II aminoacyl-tRNA synthetase family.</text>
</comment>
<evidence type="ECO:0000256" key="6">
    <source>
        <dbReference type="ARBA" id="ARBA00022741"/>
    </source>
</evidence>
<dbReference type="InterPro" id="IPR033656">
    <property type="entry name" value="HisRS_anticodon"/>
</dbReference>
<dbReference type="SUPFAM" id="SSF55681">
    <property type="entry name" value="Class II aaRS and biotin synthetases"/>
    <property type="match status" value="1"/>
</dbReference>
<evidence type="ECO:0000256" key="10">
    <source>
        <dbReference type="ARBA" id="ARBA00047639"/>
    </source>
</evidence>
<dbReference type="GO" id="GO:0004821">
    <property type="term" value="F:histidine-tRNA ligase activity"/>
    <property type="evidence" value="ECO:0007669"/>
    <property type="project" value="UniProtKB-UniRule"/>
</dbReference>
<protein>
    <recommendedName>
        <fullName evidence="11">Histidine--tRNA ligase</fullName>
        <ecNumber evidence="11">6.1.1.21</ecNumber>
    </recommendedName>
    <alternativeName>
        <fullName evidence="11">Histidyl-tRNA synthetase</fullName>
        <shortName evidence="11">HisRS</shortName>
    </alternativeName>
</protein>
<dbReference type="InterPro" id="IPR004154">
    <property type="entry name" value="Anticodon-bd"/>
</dbReference>
<evidence type="ECO:0000313" key="14">
    <source>
        <dbReference type="EMBL" id="NEU03873.1"/>
    </source>
</evidence>
<dbReference type="InterPro" id="IPR004516">
    <property type="entry name" value="HisRS/HisZ"/>
</dbReference>
<keyword evidence="8 11" id="KW-0648">Protein biosynthesis</keyword>
<keyword evidence="9 11" id="KW-0030">Aminoacyl-tRNA synthetase</keyword>
<dbReference type="InterPro" id="IPR036621">
    <property type="entry name" value="Anticodon-bd_dom_sf"/>
</dbReference>
<evidence type="ECO:0000256" key="9">
    <source>
        <dbReference type="ARBA" id="ARBA00023146"/>
    </source>
</evidence>
<dbReference type="GO" id="GO:0005737">
    <property type="term" value="C:cytoplasm"/>
    <property type="evidence" value="ECO:0007669"/>
    <property type="project" value="UniProtKB-SubCell"/>
</dbReference>
<proteinExistence type="inferred from homology"/>
<dbReference type="PANTHER" id="PTHR43707">
    <property type="entry name" value="HISTIDYL-TRNA SYNTHETASE"/>
    <property type="match status" value="1"/>
</dbReference>
<comment type="catalytic activity">
    <reaction evidence="10 11">
        <text>tRNA(His) + L-histidine + ATP = L-histidyl-tRNA(His) + AMP + diphosphate + H(+)</text>
        <dbReference type="Rhea" id="RHEA:17313"/>
        <dbReference type="Rhea" id="RHEA-COMP:9665"/>
        <dbReference type="Rhea" id="RHEA-COMP:9689"/>
        <dbReference type="ChEBI" id="CHEBI:15378"/>
        <dbReference type="ChEBI" id="CHEBI:30616"/>
        <dbReference type="ChEBI" id="CHEBI:33019"/>
        <dbReference type="ChEBI" id="CHEBI:57595"/>
        <dbReference type="ChEBI" id="CHEBI:78442"/>
        <dbReference type="ChEBI" id="CHEBI:78527"/>
        <dbReference type="ChEBI" id="CHEBI:456215"/>
        <dbReference type="EC" id="6.1.1.21"/>
    </reaction>
</comment>
<dbReference type="Pfam" id="PF03129">
    <property type="entry name" value="HGTP_anticodon"/>
    <property type="match status" value="1"/>
</dbReference>
<evidence type="ECO:0000256" key="4">
    <source>
        <dbReference type="ARBA" id="ARBA00022490"/>
    </source>
</evidence>